<dbReference type="EMBL" id="JPQZ01000069">
    <property type="protein sequence ID" value="KKO74459.1"/>
    <property type="molecule type" value="Genomic_DNA"/>
</dbReference>
<dbReference type="VEuPathDB" id="MicrosporidiaDB:G9O61_00g004030"/>
<reference evidence="1 2" key="1">
    <citation type="journal article" date="2015" name="Environ. Microbiol.">
        <title>Genome analyses suggest the presence of polyploidy and recent human-driven expansions in eight global populations of the honeybee pathogen Nosema ceranae.</title>
        <authorList>
            <person name="Pelin A."/>
            <person name="Selman M."/>
            <person name="Aris-Brosou S."/>
            <person name="Farinelli L."/>
            <person name="Corradi N."/>
        </authorList>
    </citation>
    <scope>NUCLEOTIDE SEQUENCE [LARGE SCALE GENOMIC DNA]</scope>
    <source>
        <strain evidence="1 2">PA08 1199</strain>
    </source>
</reference>
<organism evidence="1 2">
    <name type="scientific">Vairimorpha ceranae</name>
    <dbReference type="NCBI Taxonomy" id="40302"/>
    <lineage>
        <taxon>Eukaryota</taxon>
        <taxon>Fungi</taxon>
        <taxon>Fungi incertae sedis</taxon>
        <taxon>Microsporidia</taxon>
        <taxon>Nosematidae</taxon>
        <taxon>Vairimorpha</taxon>
    </lineage>
</organism>
<dbReference type="VEuPathDB" id="MicrosporidiaDB:NCER_101925"/>
<dbReference type="GeneID" id="36321186"/>
<dbReference type="RefSeq" id="XP_024330201.1">
    <property type="nucleotide sequence ID" value="XM_024476234.1"/>
</dbReference>
<comment type="caution">
    <text evidence="1">The sequence shown here is derived from an EMBL/GenBank/DDBJ whole genome shotgun (WGS) entry which is preliminary data.</text>
</comment>
<evidence type="ECO:0000313" key="2">
    <source>
        <dbReference type="Proteomes" id="UP000034350"/>
    </source>
</evidence>
<dbReference type="Proteomes" id="UP000034350">
    <property type="component" value="Unassembled WGS sequence"/>
</dbReference>
<dbReference type="VEuPathDB" id="MicrosporidiaDB:AAJ76_6900012608"/>
<keyword evidence="2" id="KW-1185">Reference proteome</keyword>
<sequence length="235" mass="28141">MHLAMFLFRRLFAIHIPLIFVKNMCSTIKLQGKCTIFRFDLYDGIKIIEIKKPITVNENNILVDEDNIFSYEGIQKIFIKKDYIFSSQLLLNNKPVGRDIFQQMLFAEKLNASLLGTYDLFDIFTFNTSMEDFILDKHFIELRNTFRKFKWDLIFVQKSKSFFYDYIKKFLMYVLINVYGMTKDSKLVKEVFKLTNENFYDLSEEIIQIINFEAWDDFIIGSNNYQILREIVKKS</sequence>
<gene>
    <name evidence="1" type="ORF">AAJ76_6900012608</name>
</gene>
<evidence type="ECO:0000313" key="1">
    <source>
        <dbReference type="EMBL" id="KKO74459.1"/>
    </source>
</evidence>
<name>A0A0F9Z9F5_9MICR</name>
<accession>A0A0F9Z9F5</accession>
<protein>
    <submittedName>
        <fullName evidence="1">Uncharacterized protein</fullName>
    </submittedName>
</protein>
<dbReference type="AlphaFoldDB" id="A0A0F9Z9F5"/>
<proteinExistence type="predicted"/>